<sequence length="256" mass="28627">MPKKTEEAGAPKWMVTFGDLMSLLLCFFVLLLSFSTMDPAMFKEVSGSLKEAFGVQREEYHPDLPKGLDIVSREFAATFNVDVLLEKIRSAIMLELIKGEIDIEALDDRVILRLDNEITFPPGRATLKPAARAYLDKIRRIIEEVPGEVLVAGHTDDVPLRGGRYPSNWSLSAARASSVVEYLLAKGTIAPNRMAATGYGPSRPRYPNDTPEHRAANRRVEIIFMQPTQLEDLEVAPITEKGFREQEMMPPLKPEG</sequence>
<comment type="subcellular location">
    <subcellularLocation>
        <location evidence="1">Cell membrane</location>
        <topology evidence="1">Single-pass membrane protein</topology>
    </subcellularLocation>
</comment>
<feature type="domain" description="OmpA-like" evidence="8">
    <location>
        <begin position="107"/>
        <end position="228"/>
    </location>
</feature>
<dbReference type="InterPro" id="IPR025713">
    <property type="entry name" value="MotB-like_N_dom"/>
</dbReference>
<evidence type="ECO:0000313" key="10">
    <source>
        <dbReference type="Proteomes" id="UP000469346"/>
    </source>
</evidence>
<keyword evidence="10" id="KW-1185">Reference proteome</keyword>
<organism evidence="9 10">
    <name type="scientific">Dissulfurirhabdus thermomarina</name>
    <dbReference type="NCBI Taxonomy" id="1765737"/>
    <lineage>
        <taxon>Bacteria</taxon>
        <taxon>Deltaproteobacteria</taxon>
        <taxon>Dissulfurirhabdaceae</taxon>
        <taxon>Dissulfurirhabdus</taxon>
    </lineage>
</organism>
<evidence type="ECO:0000256" key="5">
    <source>
        <dbReference type="ARBA" id="ARBA00022989"/>
    </source>
</evidence>
<keyword evidence="6 7" id="KW-0472">Membrane</keyword>
<name>A0A6N9TPK8_DISTH</name>
<gene>
    <name evidence="9" type="ORF">G3N55_04105</name>
</gene>
<dbReference type="EMBL" id="JAAGRR010000030">
    <property type="protein sequence ID" value="NDY42033.1"/>
    <property type="molecule type" value="Genomic_DNA"/>
</dbReference>
<dbReference type="InterPro" id="IPR036737">
    <property type="entry name" value="OmpA-like_sf"/>
</dbReference>
<evidence type="ECO:0000256" key="4">
    <source>
        <dbReference type="ARBA" id="ARBA00022692"/>
    </source>
</evidence>
<dbReference type="RefSeq" id="WP_163298181.1">
    <property type="nucleotide sequence ID" value="NZ_JAAGRR010000030.1"/>
</dbReference>
<dbReference type="SUPFAM" id="SSF103088">
    <property type="entry name" value="OmpA-like"/>
    <property type="match status" value="1"/>
</dbReference>
<evidence type="ECO:0000313" key="9">
    <source>
        <dbReference type="EMBL" id="NDY42033.1"/>
    </source>
</evidence>
<dbReference type="AlphaFoldDB" id="A0A6N9TPK8"/>
<evidence type="ECO:0000256" key="2">
    <source>
        <dbReference type="ARBA" id="ARBA00008914"/>
    </source>
</evidence>
<dbReference type="Pfam" id="PF13677">
    <property type="entry name" value="MotB_plug"/>
    <property type="match status" value="1"/>
</dbReference>
<evidence type="ECO:0000256" key="1">
    <source>
        <dbReference type="ARBA" id="ARBA00004162"/>
    </source>
</evidence>
<dbReference type="InterPro" id="IPR050330">
    <property type="entry name" value="Bact_OuterMem_StrucFunc"/>
</dbReference>
<protein>
    <submittedName>
        <fullName evidence="9">OmpA family protein</fullName>
    </submittedName>
</protein>
<dbReference type="Gene3D" id="3.30.1330.60">
    <property type="entry name" value="OmpA-like domain"/>
    <property type="match status" value="1"/>
</dbReference>
<dbReference type="PANTHER" id="PTHR30329:SF21">
    <property type="entry name" value="LIPOPROTEIN YIAD-RELATED"/>
    <property type="match status" value="1"/>
</dbReference>
<evidence type="ECO:0000256" key="3">
    <source>
        <dbReference type="ARBA" id="ARBA00022475"/>
    </source>
</evidence>
<keyword evidence="5" id="KW-1133">Transmembrane helix</keyword>
<evidence type="ECO:0000256" key="7">
    <source>
        <dbReference type="PROSITE-ProRule" id="PRU00473"/>
    </source>
</evidence>
<proteinExistence type="inferred from homology"/>
<reference evidence="9 10" key="1">
    <citation type="submission" date="2020-02" db="EMBL/GenBank/DDBJ databases">
        <title>Comparative genomics of sulfur disproportionating microorganisms.</title>
        <authorList>
            <person name="Ward L.M."/>
            <person name="Bertran E."/>
            <person name="Johnston D.T."/>
        </authorList>
    </citation>
    <scope>NUCLEOTIDE SEQUENCE [LARGE SCALE GENOMIC DNA]</scope>
    <source>
        <strain evidence="9 10">DSM 100025</strain>
    </source>
</reference>
<keyword evidence="3" id="KW-1003">Cell membrane</keyword>
<accession>A0A6N9TPK8</accession>
<comment type="similarity">
    <text evidence="2">Belongs to the MotB family.</text>
</comment>
<dbReference type="Proteomes" id="UP000469346">
    <property type="component" value="Unassembled WGS sequence"/>
</dbReference>
<dbReference type="CDD" id="cd07185">
    <property type="entry name" value="OmpA_C-like"/>
    <property type="match status" value="1"/>
</dbReference>
<dbReference type="PROSITE" id="PS51123">
    <property type="entry name" value="OMPA_2"/>
    <property type="match status" value="1"/>
</dbReference>
<keyword evidence="4" id="KW-0812">Transmembrane</keyword>
<dbReference type="Pfam" id="PF00691">
    <property type="entry name" value="OmpA"/>
    <property type="match status" value="1"/>
</dbReference>
<evidence type="ECO:0000259" key="8">
    <source>
        <dbReference type="PROSITE" id="PS51123"/>
    </source>
</evidence>
<dbReference type="PANTHER" id="PTHR30329">
    <property type="entry name" value="STATOR ELEMENT OF FLAGELLAR MOTOR COMPLEX"/>
    <property type="match status" value="1"/>
</dbReference>
<dbReference type="InterPro" id="IPR006665">
    <property type="entry name" value="OmpA-like"/>
</dbReference>
<dbReference type="GO" id="GO:0005886">
    <property type="term" value="C:plasma membrane"/>
    <property type="evidence" value="ECO:0007669"/>
    <property type="project" value="UniProtKB-SubCell"/>
</dbReference>
<comment type="caution">
    <text evidence="9">The sequence shown here is derived from an EMBL/GenBank/DDBJ whole genome shotgun (WGS) entry which is preliminary data.</text>
</comment>
<evidence type="ECO:0000256" key="6">
    <source>
        <dbReference type="ARBA" id="ARBA00023136"/>
    </source>
</evidence>